<dbReference type="InterPro" id="IPR045034">
    <property type="entry name" value="O-acyltransferase_WSD1-like"/>
</dbReference>
<feature type="domain" description="O-acyltransferase WSD1 C-terminal" evidence="2">
    <location>
        <begin position="263"/>
        <end position="397"/>
    </location>
</feature>
<dbReference type="InterPro" id="IPR009721">
    <property type="entry name" value="O-acyltransferase_WSD1_C"/>
</dbReference>
<name>A0A6C0CRQ7_9ZZZZ</name>
<dbReference type="PANTHER" id="PTHR31650:SF1">
    <property type="entry name" value="WAX ESTER SYNTHASE_DIACYLGLYCEROL ACYLTRANSFERASE 4-RELATED"/>
    <property type="match status" value="1"/>
</dbReference>
<dbReference type="PANTHER" id="PTHR31650">
    <property type="entry name" value="O-ACYLTRANSFERASE (WSD1-LIKE) FAMILY PROTEIN"/>
    <property type="match status" value="1"/>
</dbReference>
<evidence type="ECO:0000313" key="3">
    <source>
        <dbReference type="EMBL" id="QHT06384.1"/>
    </source>
</evidence>
<protein>
    <recommendedName>
        <fullName evidence="2">O-acyltransferase WSD1 C-terminal domain-containing protein</fullName>
    </recommendedName>
</protein>
<proteinExistence type="predicted"/>
<dbReference type="Pfam" id="PF06974">
    <property type="entry name" value="WS_DGAT_C"/>
    <property type="match status" value="1"/>
</dbReference>
<dbReference type="GO" id="GO:0008374">
    <property type="term" value="F:O-acyltransferase activity"/>
    <property type="evidence" value="ECO:0007669"/>
    <property type="project" value="InterPro"/>
</dbReference>
<dbReference type="AlphaFoldDB" id="A0A6C0CRQ7"/>
<accession>A0A6C0CRQ7</accession>
<dbReference type="EMBL" id="MN739468">
    <property type="protein sequence ID" value="QHT06384.1"/>
    <property type="molecule type" value="Genomic_DNA"/>
</dbReference>
<feature type="transmembrane region" description="Helical" evidence="1">
    <location>
        <begin position="166"/>
        <end position="184"/>
    </location>
</feature>
<keyword evidence="1" id="KW-0472">Membrane</keyword>
<sequence>MEEMDLHDKLFYKMEECNSIFSNTIVLRIEIDGVLNTKVCKEKIRELIINYPKLSMIVENMLWKKVDVDINNHLIEINRDKESIKNIINEIINKSFIECIPKWIVYNINCSDDNKSLIIMKMHHSYGDGDKCTEMLSSIGDVEKEPIKAGSSNNVKEGYLMRICKSIYYFIVSFCMLVHFILFFKKEKIFAEPHTESEAVYCNIYNFNLDKLKLKKTELGITMNDLLYGIILKSIRKYANKEVHLSSCSIINLRKIKTSTEANNFSLIVFSTPVDNRNTFDKIHHQMNCYKNSPIVLFMNKVLNCIAYFSCDLLSKFLTYIFEKNNFGYSCYNTKIKTFKIAGKKVKSIGNIIIPYKQDVFFSLLTYGDNIQLNICYRKGILDEKIFKECVSDVYNEL</sequence>
<evidence type="ECO:0000259" key="2">
    <source>
        <dbReference type="Pfam" id="PF06974"/>
    </source>
</evidence>
<organism evidence="3">
    <name type="scientific">viral metagenome</name>
    <dbReference type="NCBI Taxonomy" id="1070528"/>
    <lineage>
        <taxon>unclassified sequences</taxon>
        <taxon>metagenomes</taxon>
        <taxon>organismal metagenomes</taxon>
    </lineage>
</organism>
<reference evidence="3" key="1">
    <citation type="journal article" date="2020" name="Nature">
        <title>Giant virus diversity and host interactions through global metagenomics.</title>
        <authorList>
            <person name="Schulz F."/>
            <person name="Roux S."/>
            <person name="Paez-Espino D."/>
            <person name="Jungbluth S."/>
            <person name="Walsh D.A."/>
            <person name="Denef V.J."/>
            <person name="McMahon K.D."/>
            <person name="Konstantinidis K.T."/>
            <person name="Eloe-Fadrosh E.A."/>
            <person name="Kyrpides N.C."/>
            <person name="Woyke T."/>
        </authorList>
    </citation>
    <scope>NUCLEOTIDE SEQUENCE</scope>
    <source>
        <strain evidence="3">GVMAG-M-3300021425-30</strain>
    </source>
</reference>
<dbReference type="GO" id="GO:0005886">
    <property type="term" value="C:plasma membrane"/>
    <property type="evidence" value="ECO:0007669"/>
    <property type="project" value="TreeGrafter"/>
</dbReference>
<keyword evidence="1" id="KW-0812">Transmembrane</keyword>
<keyword evidence="1" id="KW-1133">Transmembrane helix</keyword>
<dbReference type="GO" id="GO:0019432">
    <property type="term" value="P:triglyceride biosynthetic process"/>
    <property type="evidence" value="ECO:0007669"/>
    <property type="project" value="TreeGrafter"/>
</dbReference>
<evidence type="ECO:0000256" key="1">
    <source>
        <dbReference type="SAM" id="Phobius"/>
    </source>
</evidence>